<dbReference type="Gene3D" id="3.40.630.30">
    <property type="match status" value="1"/>
</dbReference>
<dbReference type="GO" id="GO:0016747">
    <property type="term" value="F:acyltransferase activity, transferring groups other than amino-acyl groups"/>
    <property type="evidence" value="ECO:0007669"/>
    <property type="project" value="InterPro"/>
</dbReference>
<dbReference type="AlphaFoldDB" id="A0A918CG06"/>
<dbReference type="SUPFAM" id="SSF55729">
    <property type="entry name" value="Acyl-CoA N-acyltransferases (Nat)"/>
    <property type="match status" value="1"/>
</dbReference>
<dbReference type="InterPro" id="IPR038740">
    <property type="entry name" value="BioF2-like_GNAT_dom"/>
</dbReference>
<sequence>MLPDQTELARLLLNVYDSQLREETEMLSATRVDRDGPLWRGTFGTRGFVSYRDLGGLTGQALDDLIARTVEFYASDDQITSFEWKTRGHDAPADLPERLLAQGFQAEEQETVMLGEARLLAEHIPLPAGVRLRRIDQQPEPLADLTRAAAAQERAFGTAFGVQDFVRQLESKRGLLELWVAEARGDVICTGRLEVVPGTEVAGLWGGGTVPEWRGQGIYRALTAERARSALARGVRFLHSDSTEFSRPILQRSGLLPVTTTTPYIWTRTGQEPTV</sequence>
<proteinExistence type="predicted"/>
<dbReference type="Proteomes" id="UP000603865">
    <property type="component" value="Unassembled WGS sequence"/>
</dbReference>
<dbReference type="InterPro" id="IPR000182">
    <property type="entry name" value="GNAT_dom"/>
</dbReference>
<feature type="domain" description="N-acetyltransferase" evidence="1">
    <location>
        <begin position="130"/>
        <end position="275"/>
    </location>
</feature>
<accession>A0A918CG06</accession>
<name>A0A918CG06_9DEIO</name>
<gene>
    <name evidence="2" type="ORF">GCM10008957_35830</name>
</gene>
<evidence type="ECO:0000313" key="2">
    <source>
        <dbReference type="EMBL" id="GGR20240.1"/>
    </source>
</evidence>
<evidence type="ECO:0000259" key="1">
    <source>
        <dbReference type="PROSITE" id="PS51186"/>
    </source>
</evidence>
<organism evidence="2 3">
    <name type="scientific">Deinococcus ruber</name>
    <dbReference type="NCBI Taxonomy" id="1848197"/>
    <lineage>
        <taxon>Bacteria</taxon>
        <taxon>Thermotogati</taxon>
        <taxon>Deinococcota</taxon>
        <taxon>Deinococci</taxon>
        <taxon>Deinococcales</taxon>
        <taxon>Deinococcaceae</taxon>
        <taxon>Deinococcus</taxon>
    </lineage>
</organism>
<evidence type="ECO:0000313" key="3">
    <source>
        <dbReference type="Proteomes" id="UP000603865"/>
    </source>
</evidence>
<comment type="caution">
    <text evidence="2">The sequence shown here is derived from an EMBL/GenBank/DDBJ whole genome shotgun (WGS) entry which is preliminary data.</text>
</comment>
<reference evidence="2" key="1">
    <citation type="journal article" date="2014" name="Int. J. Syst. Evol. Microbiol.">
        <title>Complete genome sequence of Corynebacterium casei LMG S-19264T (=DSM 44701T), isolated from a smear-ripened cheese.</title>
        <authorList>
            <consortium name="US DOE Joint Genome Institute (JGI-PGF)"/>
            <person name="Walter F."/>
            <person name="Albersmeier A."/>
            <person name="Kalinowski J."/>
            <person name="Ruckert C."/>
        </authorList>
    </citation>
    <scope>NUCLEOTIDE SEQUENCE</scope>
    <source>
        <strain evidence="2">JCM 31311</strain>
    </source>
</reference>
<dbReference type="EMBL" id="BMQL01000024">
    <property type="protein sequence ID" value="GGR20240.1"/>
    <property type="molecule type" value="Genomic_DNA"/>
</dbReference>
<keyword evidence="3" id="KW-1185">Reference proteome</keyword>
<dbReference type="PROSITE" id="PS51186">
    <property type="entry name" value="GNAT"/>
    <property type="match status" value="1"/>
</dbReference>
<dbReference type="Pfam" id="PF13480">
    <property type="entry name" value="Acetyltransf_6"/>
    <property type="match status" value="1"/>
</dbReference>
<protein>
    <submittedName>
        <fullName evidence="2">N-acetyltransferase</fullName>
    </submittedName>
</protein>
<reference evidence="2" key="2">
    <citation type="submission" date="2020-09" db="EMBL/GenBank/DDBJ databases">
        <authorList>
            <person name="Sun Q."/>
            <person name="Ohkuma M."/>
        </authorList>
    </citation>
    <scope>NUCLEOTIDE SEQUENCE</scope>
    <source>
        <strain evidence="2">JCM 31311</strain>
    </source>
</reference>
<dbReference type="InterPro" id="IPR016181">
    <property type="entry name" value="Acyl_CoA_acyltransferase"/>
</dbReference>
<dbReference type="CDD" id="cd04301">
    <property type="entry name" value="NAT_SF"/>
    <property type="match status" value="1"/>
</dbReference>
<dbReference type="RefSeq" id="WP_189091875.1">
    <property type="nucleotide sequence ID" value="NZ_BMQL01000024.1"/>
</dbReference>